<protein>
    <submittedName>
        <fullName evidence="3">Elf4 domain-containing protein</fullName>
    </submittedName>
</protein>
<dbReference type="AlphaFoldDB" id="A0A0N4W249"/>
<name>A0A0N4W249_HAEPC</name>
<sequence length="83" mass="9335">MADDIDRKIQLMKLEQHASMESLTETVCRNSNRLQAILSKVSQIYDNIYVLMDRTGPKSNCVFYPAKTSIIAIQLGLESNASL</sequence>
<reference evidence="1 2" key="2">
    <citation type="submission" date="2018-11" db="EMBL/GenBank/DDBJ databases">
        <authorList>
            <consortium name="Pathogen Informatics"/>
        </authorList>
    </citation>
    <scope>NUCLEOTIDE SEQUENCE [LARGE SCALE GENOMIC DNA]</scope>
    <source>
        <strain evidence="1 2">MHpl1</strain>
    </source>
</reference>
<reference evidence="3" key="1">
    <citation type="submission" date="2017-02" db="UniProtKB">
        <authorList>
            <consortium name="WormBaseParasite"/>
        </authorList>
    </citation>
    <scope>IDENTIFICATION</scope>
</reference>
<dbReference type="OMA" id="QHASMES"/>
<gene>
    <name evidence="1" type="ORF">HPLM_LOCUS3756</name>
</gene>
<proteinExistence type="predicted"/>
<accession>A0A0N4W249</accession>
<dbReference type="Proteomes" id="UP000268014">
    <property type="component" value="Unassembled WGS sequence"/>
</dbReference>
<dbReference type="OrthoDB" id="10643994at2759"/>
<keyword evidence="2" id="KW-1185">Reference proteome</keyword>
<evidence type="ECO:0000313" key="3">
    <source>
        <dbReference type="WBParaSite" id="HPLM_0000376401-mRNA-1"/>
    </source>
</evidence>
<dbReference type="WBParaSite" id="HPLM_0000376401-mRNA-1">
    <property type="protein sequence ID" value="HPLM_0000376401-mRNA-1"/>
    <property type="gene ID" value="HPLM_0000376401"/>
</dbReference>
<organism evidence="3">
    <name type="scientific">Haemonchus placei</name>
    <name type="common">Barber's pole worm</name>
    <dbReference type="NCBI Taxonomy" id="6290"/>
    <lineage>
        <taxon>Eukaryota</taxon>
        <taxon>Metazoa</taxon>
        <taxon>Ecdysozoa</taxon>
        <taxon>Nematoda</taxon>
        <taxon>Chromadorea</taxon>
        <taxon>Rhabditida</taxon>
        <taxon>Rhabditina</taxon>
        <taxon>Rhabditomorpha</taxon>
        <taxon>Strongyloidea</taxon>
        <taxon>Trichostrongylidae</taxon>
        <taxon>Haemonchus</taxon>
    </lineage>
</organism>
<evidence type="ECO:0000313" key="1">
    <source>
        <dbReference type="EMBL" id="VDO21624.1"/>
    </source>
</evidence>
<dbReference type="EMBL" id="UZAF01016145">
    <property type="protein sequence ID" value="VDO21624.1"/>
    <property type="molecule type" value="Genomic_DNA"/>
</dbReference>
<evidence type="ECO:0000313" key="2">
    <source>
        <dbReference type="Proteomes" id="UP000268014"/>
    </source>
</evidence>